<dbReference type="RefSeq" id="WP_100117041.1">
    <property type="nucleotide sequence ID" value="NZ_MEIV01000053.1"/>
</dbReference>
<accession>A0A2N9Y3K0</accession>
<dbReference type="Gene3D" id="3.30.50.20">
    <property type="entry name" value="prophage-derive protein ybcO"/>
    <property type="match status" value="1"/>
</dbReference>
<dbReference type="Pfam" id="PF07102">
    <property type="entry name" value="YbcO"/>
    <property type="match status" value="1"/>
</dbReference>
<protein>
    <recommendedName>
        <fullName evidence="3">DUF1364 domain-containing protein</fullName>
    </recommendedName>
</protein>
<comment type="caution">
    <text evidence="1">The sequence shown here is derived from an EMBL/GenBank/DDBJ whole genome shotgun (WGS) entry which is preliminary data.</text>
</comment>
<dbReference type="AlphaFoldDB" id="A0A2N9Y3K0"/>
<dbReference type="InterPro" id="IPR010774">
    <property type="entry name" value="YbcO"/>
</dbReference>
<organism evidence="1 2">
    <name type="scientific">Snodgrassella alvi</name>
    <dbReference type="NCBI Taxonomy" id="1196083"/>
    <lineage>
        <taxon>Bacteria</taxon>
        <taxon>Pseudomonadati</taxon>
        <taxon>Pseudomonadota</taxon>
        <taxon>Betaproteobacteria</taxon>
        <taxon>Neisseriales</taxon>
        <taxon>Neisseriaceae</taxon>
        <taxon>Snodgrassella</taxon>
    </lineage>
</organism>
<name>A0A2N9Y3K0_9NEIS</name>
<dbReference type="EMBL" id="MEIV01000053">
    <property type="protein sequence ID" value="PIT62037.1"/>
    <property type="molecule type" value="Genomic_DNA"/>
</dbReference>
<evidence type="ECO:0000313" key="2">
    <source>
        <dbReference type="Proteomes" id="UP000231094"/>
    </source>
</evidence>
<gene>
    <name evidence="1" type="ORF">BHC47_05980</name>
</gene>
<sequence>MSKITRSARGQQCQVRMPGICNGNPETVVFAHYRLAGSCGIGIKPSDLLGAYACSACHDEADRRTRILDAETAHLYHAEGVLRTQLLLNSQHLIQIA</sequence>
<evidence type="ECO:0008006" key="3">
    <source>
        <dbReference type="Google" id="ProtNLM"/>
    </source>
</evidence>
<evidence type="ECO:0000313" key="1">
    <source>
        <dbReference type="EMBL" id="PIT62037.1"/>
    </source>
</evidence>
<reference evidence="1 2" key="1">
    <citation type="journal article" date="2017" name="MBio">
        <title>Type VI secretion-mediated competition in the bee gut microbiome.</title>
        <authorList>
            <person name="Steele M.I."/>
            <person name="Kwong W.K."/>
            <person name="Powell J.E."/>
            <person name="Whiteley M."/>
            <person name="Moran N.A."/>
        </authorList>
    </citation>
    <scope>NUCLEOTIDE SEQUENCE [LARGE SCALE GENOMIC DNA]</scope>
    <source>
        <strain evidence="1 2">PEB0171</strain>
    </source>
</reference>
<dbReference type="Proteomes" id="UP000231094">
    <property type="component" value="Unassembled WGS sequence"/>
</dbReference>
<proteinExistence type="predicted"/>